<keyword evidence="1" id="KW-0812">Transmembrane</keyword>
<feature type="transmembrane region" description="Helical" evidence="1">
    <location>
        <begin position="91"/>
        <end position="111"/>
    </location>
</feature>
<dbReference type="AlphaFoldDB" id="A0AAJ6MRY9"/>
<keyword evidence="1" id="KW-0472">Membrane</keyword>
<sequence length="132" mass="14207">MPWVIGPGNGNANGRIMNHEGLAARAAALSDLALDLSVFWISFDHLAGAVLGACLVVSQQSARNGKRRLCNLLLAIGVGLLFAPMAENHIPQLTCGIAAFGCALLVIPLSLKVRNWIRQLDIEQILRRFRGP</sequence>
<feature type="transmembrane region" description="Helical" evidence="1">
    <location>
        <begin position="69"/>
        <end position="85"/>
    </location>
</feature>
<accession>A0AAJ6MRY9</accession>
<proteinExistence type="predicted"/>
<evidence type="ECO:0000256" key="1">
    <source>
        <dbReference type="SAM" id="Phobius"/>
    </source>
</evidence>
<dbReference type="EMBL" id="CP134081">
    <property type="protein sequence ID" value="WNC08098.1"/>
    <property type="molecule type" value="Genomic_DNA"/>
</dbReference>
<protein>
    <submittedName>
        <fullName evidence="2">Uncharacterized protein</fullName>
    </submittedName>
</protein>
<feature type="transmembrane region" description="Helical" evidence="1">
    <location>
        <begin position="38"/>
        <end position="57"/>
    </location>
</feature>
<gene>
    <name evidence="2" type="ORF">RI108_12290</name>
</gene>
<evidence type="ECO:0000313" key="3">
    <source>
        <dbReference type="Proteomes" id="UP001258207"/>
    </source>
</evidence>
<evidence type="ECO:0000313" key="2">
    <source>
        <dbReference type="EMBL" id="WNC08098.1"/>
    </source>
</evidence>
<organism evidence="2 3">
    <name type="scientific">Pseudomonas coleopterorum</name>
    <dbReference type="NCBI Taxonomy" id="1605838"/>
    <lineage>
        <taxon>Bacteria</taxon>
        <taxon>Pseudomonadati</taxon>
        <taxon>Pseudomonadota</taxon>
        <taxon>Gammaproteobacteria</taxon>
        <taxon>Pseudomonadales</taxon>
        <taxon>Pseudomonadaceae</taxon>
        <taxon>Pseudomonas</taxon>
    </lineage>
</organism>
<dbReference type="RefSeq" id="WP_310791096.1">
    <property type="nucleotide sequence ID" value="NZ_CP134081.1"/>
</dbReference>
<name>A0AAJ6MRY9_9PSED</name>
<dbReference type="Proteomes" id="UP001258207">
    <property type="component" value="Chromosome"/>
</dbReference>
<reference evidence="2" key="1">
    <citation type="submission" date="2023-09" db="EMBL/GenBank/DDBJ databases">
        <title>First report of Pseudomonas coleopterorum DJ13 causing leaf spot on Rhododendron pulchrum Sweet in China.</title>
        <authorList>
            <person name="Zhang Y."/>
        </authorList>
    </citation>
    <scope>NUCLEOTIDE SEQUENCE</scope>
    <source>
        <strain evidence="2">DJ13</strain>
    </source>
</reference>
<keyword evidence="1" id="KW-1133">Transmembrane helix</keyword>